<dbReference type="Pfam" id="PF00487">
    <property type="entry name" value="FA_desaturase"/>
    <property type="match status" value="1"/>
</dbReference>
<keyword evidence="7 12" id="KW-0560">Oxidoreductase</keyword>
<gene>
    <name evidence="16" type="ORF">RI129_001569</name>
</gene>
<keyword evidence="9" id="KW-0443">Lipid metabolism</keyword>
<organism evidence="16 17">
    <name type="scientific">Pyrocoelia pectoralis</name>
    <dbReference type="NCBI Taxonomy" id="417401"/>
    <lineage>
        <taxon>Eukaryota</taxon>
        <taxon>Metazoa</taxon>
        <taxon>Ecdysozoa</taxon>
        <taxon>Arthropoda</taxon>
        <taxon>Hexapoda</taxon>
        <taxon>Insecta</taxon>
        <taxon>Pterygota</taxon>
        <taxon>Neoptera</taxon>
        <taxon>Endopterygota</taxon>
        <taxon>Coleoptera</taxon>
        <taxon>Polyphaga</taxon>
        <taxon>Elateriformia</taxon>
        <taxon>Elateroidea</taxon>
        <taxon>Lampyridae</taxon>
        <taxon>Lampyrinae</taxon>
        <taxon>Pyrocoelia</taxon>
    </lineage>
</organism>
<comment type="cofactor">
    <cofactor evidence="12">
        <name>Fe(2+)</name>
        <dbReference type="ChEBI" id="CHEBI:29033"/>
    </cofactor>
</comment>
<evidence type="ECO:0000256" key="6">
    <source>
        <dbReference type="ARBA" id="ARBA00022989"/>
    </source>
</evidence>
<accession>A0AAN7ZK33</accession>
<dbReference type="EMBL" id="JAVRBK010000001">
    <property type="protein sequence ID" value="KAK5650540.1"/>
    <property type="molecule type" value="Genomic_DNA"/>
</dbReference>
<keyword evidence="5" id="KW-0276">Fatty acid metabolism</keyword>
<comment type="subcellular location">
    <subcellularLocation>
        <location evidence="1">Membrane</location>
        <topology evidence="1">Multi-pass membrane protein</topology>
    </subcellularLocation>
</comment>
<dbReference type="GO" id="GO:0006636">
    <property type="term" value="P:unsaturated fatty acid biosynthetic process"/>
    <property type="evidence" value="ECO:0007669"/>
    <property type="project" value="TreeGrafter"/>
</dbReference>
<dbReference type="CDD" id="cd03505">
    <property type="entry name" value="Delta9-FADS-like"/>
    <property type="match status" value="1"/>
</dbReference>
<comment type="similarity">
    <text evidence="2 12">Belongs to the fatty acid desaturase type 1 family.</text>
</comment>
<dbReference type="GO" id="GO:0004768">
    <property type="term" value="F:stearoyl-CoA 9-desaturase activity"/>
    <property type="evidence" value="ECO:0007669"/>
    <property type="project" value="TreeGrafter"/>
</dbReference>
<keyword evidence="10 13" id="KW-0472">Membrane</keyword>
<evidence type="ECO:0000256" key="2">
    <source>
        <dbReference type="ARBA" id="ARBA00009295"/>
    </source>
</evidence>
<evidence type="ECO:0000313" key="17">
    <source>
        <dbReference type="Proteomes" id="UP001329430"/>
    </source>
</evidence>
<evidence type="ECO:0000256" key="1">
    <source>
        <dbReference type="ARBA" id="ARBA00004141"/>
    </source>
</evidence>
<evidence type="ECO:0000256" key="3">
    <source>
        <dbReference type="ARBA" id="ARBA00022516"/>
    </source>
</evidence>
<keyword evidence="3 12" id="KW-0444">Lipid biosynthesis</keyword>
<proteinExistence type="inferred from homology"/>
<dbReference type="PANTHER" id="PTHR11351">
    <property type="entry name" value="ACYL-COA DESATURASE"/>
    <property type="match status" value="1"/>
</dbReference>
<name>A0AAN7ZK33_9COLE</name>
<dbReference type="PANTHER" id="PTHR11351:SF98">
    <property type="entry name" value="RE43130P"/>
    <property type="match status" value="1"/>
</dbReference>
<feature type="domain" description="Fatty acid desaturase" evidence="15">
    <location>
        <begin position="87"/>
        <end position="305"/>
    </location>
</feature>
<keyword evidence="4 12" id="KW-0812">Transmembrane</keyword>
<feature type="chain" id="PRO_5042982194" description="Fatty acid desaturase domain-containing protein" evidence="14">
    <location>
        <begin position="27"/>
        <end position="380"/>
    </location>
</feature>
<evidence type="ECO:0000256" key="11">
    <source>
        <dbReference type="ARBA" id="ARBA00023160"/>
    </source>
</evidence>
<sequence length="380" mass="44582">MYLLCTAKFLLTLLYFCRVMIQHTKANDMNFKKTSEMNGTKTWVHNSRSKYKWEIVWQQVLHMLIVHIGGLYGFYQFCFVCSWKTCLWVYLGIFISGQGITAGAHRLWTHRSYKAKLPLRIILMICQSMAFQTHIYEWVRNHRVHHKFTDTDADPHNATRGKHPDVAIKGKTVDMSDVEADPVVQFQKKYYGILVLTTSFLIPTFIPWYFWNESVWVSWFTAGMFRHCASLQFTFLVNSIAHRWGTKPYDKTIGSAENKLISFLTYGEGWHNYHHVFPWDYKTGELSSYRLNQTTLLIDLFAKIGWAYDLKTTSINMVEKRANRTGDGSRKCCVDQYFVLDTLNNESVENIWGWGDGDMKLEDIQNVKVYNRQKKGNMEL</sequence>
<evidence type="ECO:0000256" key="7">
    <source>
        <dbReference type="ARBA" id="ARBA00023002"/>
    </source>
</evidence>
<dbReference type="PRINTS" id="PR00075">
    <property type="entry name" value="FACDDSATRASE"/>
</dbReference>
<evidence type="ECO:0000259" key="15">
    <source>
        <dbReference type="Pfam" id="PF00487"/>
    </source>
</evidence>
<keyword evidence="8" id="KW-0408">Iron</keyword>
<feature type="transmembrane region" description="Helical" evidence="13">
    <location>
        <begin position="190"/>
        <end position="210"/>
    </location>
</feature>
<evidence type="ECO:0000313" key="16">
    <source>
        <dbReference type="EMBL" id="KAK5650540.1"/>
    </source>
</evidence>
<evidence type="ECO:0000256" key="8">
    <source>
        <dbReference type="ARBA" id="ARBA00023004"/>
    </source>
</evidence>
<feature type="transmembrane region" description="Helical" evidence="13">
    <location>
        <begin position="55"/>
        <end position="75"/>
    </location>
</feature>
<keyword evidence="17" id="KW-1185">Reference proteome</keyword>
<evidence type="ECO:0000256" key="10">
    <source>
        <dbReference type="ARBA" id="ARBA00023136"/>
    </source>
</evidence>
<dbReference type="InterPro" id="IPR005804">
    <property type="entry name" value="FA_desaturase_dom"/>
</dbReference>
<keyword evidence="11 12" id="KW-0275">Fatty acid biosynthesis</keyword>
<keyword evidence="6 13" id="KW-1133">Transmembrane helix</keyword>
<evidence type="ECO:0000256" key="14">
    <source>
        <dbReference type="SAM" id="SignalP"/>
    </source>
</evidence>
<evidence type="ECO:0000256" key="12">
    <source>
        <dbReference type="RuleBase" id="RU000581"/>
    </source>
</evidence>
<reference evidence="16 17" key="1">
    <citation type="journal article" date="2024" name="Insects">
        <title>An Improved Chromosome-Level Genome Assembly of the Firefly Pyrocoelia pectoralis.</title>
        <authorList>
            <person name="Fu X."/>
            <person name="Meyer-Rochow V.B."/>
            <person name="Ballantyne L."/>
            <person name="Zhu X."/>
        </authorList>
    </citation>
    <scope>NUCLEOTIDE SEQUENCE [LARGE SCALE GENOMIC DNA]</scope>
    <source>
        <strain evidence="16">XCY_ONT2</strain>
    </source>
</reference>
<comment type="caution">
    <text evidence="16">The sequence shown here is derived from an EMBL/GenBank/DDBJ whole genome shotgun (WGS) entry which is preliminary data.</text>
</comment>
<feature type="transmembrane region" description="Helical" evidence="13">
    <location>
        <begin position="87"/>
        <end position="105"/>
    </location>
</feature>
<dbReference type="InterPro" id="IPR015876">
    <property type="entry name" value="Acyl-CoA_DS"/>
</dbReference>
<dbReference type="AlphaFoldDB" id="A0AAN7ZK33"/>
<feature type="transmembrane region" description="Helical" evidence="13">
    <location>
        <begin position="216"/>
        <end position="237"/>
    </location>
</feature>
<evidence type="ECO:0000256" key="9">
    <source>
        <dbReference type="ARBA" id="ARBA00023098"/>
    </source>
</evidence>
<evidence type="ECO:0000256" key="4">
    <source>
        <dbReference type="ARBA" id="ARBA00022692"/>
    </source>
</evidence>
<keyword evidence="14" id="KW-0732">Signal</keyword>
<comment type="domain">
    <text evidence="12">The histidine box domains are involved in binding the catalytic metal ions.</text>
</comment>
<dbReference type="GO" id="GO:0005506">
    <property type="term" value="F:iron ion binding"/>
    <property type="evidence" value="ECO:0007669"/>
    <property type="project" value="TreeGrafter"/>
</dbReference>
<dbReference type="GO" id="GO:0005789">
    <property type="term" value="C:endoplasmic reticulum membrane"/>
    <property type="evidence" value="ECO:0007669"/>
    <property type="project" value="TreeGrafter"/>
</dbReference>
<feature type="signal peptide" evidence="14">
    <location>
        <begin position="1"/>
        <end position="26"/>
    </location>
</feature>
<protein>
    <recommendedName>
        <fullName evidence="15">Fatty acid desaturase domain-containing protein</fullName>
    </recommendedName>
</protein>
<evidence type="ECO:0000256" key="5">
    <source>
        <dbReference type="ARBA" id="ARBA00022832"/>
    </source>
</evidence>
<evidence type="ECO:0000256" key="13">
    <source>
        <dbReference type="SAM" id="Phobius"/>
    </source>
</evidence>
<dbReference type="Proteomes" id="UP001329430">
    <property type="component" value="Chromosome 1"/>
</dbReference>